<keyword evidence="3" id="KW-1185">Reference proteome</keyword>
<gene>
    <name evidence="2" type="ORF">LZ495_42410</name>
</gene>
<evidence type="ECO:0000313" key="3">
    <source>
        <dbReference type="Proteomes" id="UP001165378"/>
    </source>
</evidence>
<sequence>MSGTDAHAQTAGDSAGPAPDDPNDHAAPVERHEVREPERVIVSSLDMHFSDEDKTSEQTAHAYETSQAEGERTND</sequence>
<dbReference type="EMBL" id="JAKFHA010000062">
    <property type="protein sequence ID" value="MCF2533842.1"/>
    <property type="molecule type" value="Genomic_DNA"/>
</dbReference>
<dbReference type="Proteomes" id="UP001165378">
    <property type="component" value="Unassembled WGS sequence"/>
</dbReference>
<dbReference type="AlphaFoldDB" id="A0AA41Q9N7"/>
<evidence type="ECO:0000256" key="1">
    <source>
        <dbReference type="SAM" id="MobiDB-lite"/>
    </source>
</evidence>
<dbReference type="RefSeq" id="WP_235058605.1">
    <property type="nucleotide sequence ID" value="NZ_JAKFHA010000062.1"/>
</dbReference>
<organism evidence="2 3">
    <name type="scientific">Yinghuangia soli</name>
    <dbReference type="NCBI Taxonomy" id="2908204"/>
    <lineage>
        <taxon>Bacteria</taxon>
        <taxon>Bacillati</taxon>
        <taxon>Actinomycetota</taxon>
        <taxon>Actinomycetes</taxon>
        <taxon>Kitasatosporales</taxon>
        <taxon>Streptomycetaceae</taxon>
        <taxon>Yinghuangia</taxon>
    </lineage>
</organism>
<feature type="compositionally biased region" description="Basic and acidic residues" evidence="1">
    <location>
        <begin position="22"/>
        <end position="39"/>
    </location>
</feature>
<proteinExistence type="predicted"/>
<reference evidence="2" key="1">
    <citation type="submission" date="2022-01" db="EMBL/GenBank/DDBJ databases">
        <title>Genome-Based Taxonomic Classification of the Phylum Actinobacteria.</title>
        <authorList>
            <person name="Gao Y."/>
        </authorList>
    </citation>
    <scope>NUCLEOTIDE SEQUENCE</scope>
    <source>
        <strain evidence="2">KLBMP 8922</strain>
    </source>
</reference>
<evidence type="ECO:0000313" key="2">
    <source>
        <dbReference type="EMBL" id="MCF2533842.1"/>
    </source>
</evidence>
<name>A0AA41Q9N7_9ACTN</name>
<comment type="caution">
    <text evidence="2">The sequence shown here is derived from an EMBL/GenBank/DDBJ whole genome shotgun (WGS) entry which is preliminary data.</text>
</comment>
<protein>
    <submittedName>
        <fullName evidence="2">Uncharacterized protein</fullName>
    </submittedName>
</protein>
<accession>A0AA41Q9N7</accession>
<feature type="region of interest" description="Disordered" evidence="1">
    <location>
        <begin position="1"/>
        <end position="75"/>
    </location>
</feature>